<reference evidence="1" key="1">
    <citation type="submission" date="2014-09" db="EMBL/GenBank/DDBJ databases">
        <authorList>
            <person name="Magalhaes I.L.F."/>
            <person name="Oliveira U."/>
            <person name="Santos F.R."/>
            <person name="Vidigal T.H.D.A."/>
            <person name="Brescovit A.D."/>
            <person name="Santos A.J."/>
        </authorList>
    </citation>
    <scope>NUCLEOTIDE SEQUENCE</scope>
    <source>
        <tissue evidence="1">Shoot tissue taken approximately 20 cm above the soil surface</tissue>
    </source>
</reference>
<sequence>MAPWHMLRRLNLLVQLNKLNNKISITITFRYSDCTTCKKLELPGAPPP</sequence>
<organism evidence="1">
    <name type="scientific">Arundo donax</name>
    <name type="common">Giant reed</name>
    <name type="synonym">Donax arundinaceus</name>
    <dbReference type="NCBI Taxonomy" id="35708"/>
    <lineage>
        <taxon>Eukaryota</taxon>
        <taxon>Viridiplantae</taxon>
        <taxon>Streptophyta</taxon>
        <taxon>Embryophyta</taxon>
        <taxon>Tracheophyta</taxon>
        <taxon>Spermatophyta</taxon>
        <taxon>Magnoliopsida</taxon>
        <taxon>Liliopsida</taxon>
        <taxon>Poales</taxon>
        <taxon>Poaceae</taxon>
        <taxon>PACMAD clade</taxon>
        <taxon>Arundinoideae</taxon>
        <taxon>Arundineae</taxon>
        <taxon>Arundo</taxon>
    </lineage>
</organism>
<proteinExistence type="predicted"/>
<reference evidence="1" key="2">
    <citation type="journal article" date="2015" name="Data Brief">
        <title>Shoot transcriptome of the giant reed, Arundo donax.</title>
        <authorList>
            <person name="Barrero R.A."/>
            <person name="Guerrero F.D."/>
            <person name="Moolhuijzen P."/>
            <person name="Goolsby J.A."/>
            <person name="Tidwell J."/>
            <person name="Bellgard S.E."/>
            <person name="Bellgard M.I."/>
        </authorList>
    </citation>
    <scope>NUCLEOTIDE SEQUENCE</scope>
    <source>
        <tissue evidence="1">Shoot tissue taken approximately 20 cm above the soil surface</tissue>
    </source>
</reference>
<evidence type="ECO:0000313" key="1">
    <source>
        <dbReference type="EMBL" id="JAD52675.1"/>
    </source>
</evidence>
<accession>A0A0A9AUV3</accession>
<name>A0A0A9AUV3_ARUDO</name>
<dbReference type="AlphaFoldDB" id="A0A0A9AUV3"/>
<dbReference type="EMBL" id="GBRH01245220">
    <property type="protein sequence ID" value="JAD52675.1"/>
    <property type="molecule type" value="Transcribed_RNA"/>
</dbReference>
<protein>
    <submittedName>
        <fullName evidence="1">Uncharacterized protein</fullName>
    </submittedName>
</protein>